<evidence type="ECO:0000256" key="5">
    <source>
        <dbReference type="ARBA" id="ARBA00022679"/>
    </source>
</evidence>
<evidence type="ECO:0000256" key="2">
    <source>
        <dbReference type="ARBA" id="ARBA00004997"/>
    </source>
</evidence>
<feature type="domain" description="Pyruvate kinase barrel" evidence="13">
    <location>
        <begin position="83"/>
        <end position="240"/>
    </location>
</feature>
<evidence type="ECO:0000313" key="14">
    <source>
        <dbReference type="EMBL" id="OHA59555.1"/>
    </source>
</evidence>
<dbReference type="GO" id="GO:0030955">
    <property type="term" value="F:potassium ion binding"/>
    <property type="evidence" value="ECO:0007669"/>
    <property type="project" value="InterPro"/>
</dbReference>
<evidence type="ECO:0000256" key="3">
    <source>
        <dbReference type="ARBA" id="ARBA00008663"/>
    </source>
</evidence>
<keyword evidence="5" id="KW-0808">Transferase</keyword>
<dbReference type="InterPro" id="IPR015793">
    <property type="entry name" value="Pyrv_Knase_brl"/>
</dbReference>
<evidence type="ECO:0000256" key="8">
    <source>
        <dbReference type="ARBA" id="ARBA00022777"/>
    </source>
</evidence>
<dbReference type="GO" id="GO:0000287">
    <property type="term" value="F:magnesium ion binding"/>
    <property type="evidence" value="ECO:0007669"/>
    <property type="project" value="InterPro"/>
</dbReference>
<evidence type="ECO:0000256" key="4">
    <source>
        <dbReference type="ARBA" id="ARBA00012142"/>
    </source>
</evidence>
<dbReference type="GO" id="GO:0004743">
    <property type="term" value="F:pyruvate kinase activity"/>
    <property type="evidence" value="ECO:0007669"/>
    <property type="project" value="UniProtKB-EC"/>
</dbReference>
<keyword evidence="12" id="KW-0670">Pyruvate</keyword>
<dbReference type="EC" id="2.7.1.40" evidence="4"/>
<dbReference type="GO" id="GO:0005524">
    <property type="term" value="F:ATP binding"/>
    <property type="evidence" value="ECO:0007669"/>
    <property type="project" value="UniProtKB-KW"/>
</dbReference>
<comment type="pathway">
    <text evidence="2">Carbohydrate degradation; glycolysis; pyruvate from D-glyceraldehyde 3-phosphate: step 5/5.</text>
</comment>
<evidence type="ECO:0000256" key="11">
    <source>
        <dbReference type="ARBA" id="ARBA00023152"/>
    </source>
</evidence>
<dbReference type="InterPro" id="IPR001697">
    <property type="entry name" value="Pyr_Knase"/>
</dbReference>
<evidence type="ECO:0000256" key="1">
    <source>
        <dbReference type="ARBA" id="ARBA00001958"/>
    </source>
</evidence>
<gene>
    <name evidence="14" type="ORF">A2589_01690</name>
</gene>
<evidence type="ECO:0000256" key="7">
    <source>
        <dbReference type="ARBA" id="ARBA00022741"/>
    </source>
</evidence>
<keyword evidence="11" id="KW-0324">Glycolysis</keyword>
<sequence length="267" mass="28639">MKKISSAQIVATLGPASSDPVLLARMIDSGLDAVRLNFSWGTLDEHAAYIEAVRQLAPTLPIIGDLPGPRVQQGDGHSFDNNQPVLTARDRDFITFAAEQGLDYLALSFITNAGDMAQAKELIRAAGSQARVIAKIERAEALLNLPEIIAVSDAVMVARGDLGDNIPVETLPFVTVEIIEATRAAGKPVITATEMLSSMVNSPRPTRAEVTDIAYAITNGSDALMLSEETATGHYPLEAITMMEKIIIEAEHRSAGKHEAVNRLTRV</sequence>
<dbReference type="Gene3D" id="3.20.20.60">
    <property type="entry name" value="Phosphoenolpyruvate-binding domains"/>
    <property type="match status" value="2"/>
</dbReference>
<keyword evidence="6" id="KW-0479">Metal-binding</keyword>
<comment type="similarity">
    <text evidence="3">Belongs to the pyruvate kinase family.</text>
</comment>
<comment type="cofactor">
    <cofactor evidence="1">
        <name>K(+)</name>
        <dbReference type="ChEBI" id="CHEBI:29103"/>
    </cofactor>
</comment>
<dbReference type="UniPathway" id="UPA00109">
    <property type="reaction ID" value="UER00188"/>
</dbReference>
<dbReference type="GO" id="GO:0016301">
    <property type="term" value="F:kinase activity"/>
    <property type="evidence" value="ECO:0007669"/>
    <property type="project" value="UniProtKB-KW"/>
</dbReference>
<dbReference type="Proteomes" id="UP000177838">
    <property type="component" value="Unassembled WGS sequence"/>
</dbReference>
<name>A0A1G2QG08_9BACT</name>
<dbReference type="PANTHER" id="PTHR11817">
    <property type="entry name" value="PYRUVATE KINASE"/>
    <property type="match status" value="1"/>
</dbReference>
<protein>
    <recommendedName>
        <fullName evidence="4">pyruvate kinase</fullName>
        <ecNumber evidence="4">2.7.1.40</ecNumber>
    </recommendedName>
</protein>
<dbReference type="EMBL" id="MHTK01000006">
    <property type="protein sequence ID" value="OHA59555.1"/>
    <property type="molecule type" value="Genomic_DNA"/>
</dbReference>
<dbReference type="AlphaFoldDB" id="A0A1G2QG08"/>
<reference evidence="14 15" key="1">
    <citation type="journal article" date="2016" name="Nat. Commun.">
        <title>Thousands of microbial genomes shed light on interconnected biogeochemical processes in an aquifer system.</title>
        <authorList>
            <person name="Anantharaman K."/>
            <person name="Brown C.T."/>
            <person name="Hug L.A."/>
            <person name="Sharon I."/>
            <person name="Castelle C.J."/>
            <person name="Probst A.J."/>
            <person name="Thomas B.C."/>
            <person name="Singh A."/>
            <person name="Wilkins M.J."/>
            <person name="Karaoz U."/>
            <person name="Brodie E.L."/>
            <person name="Williams K.H."/>
            <person name="Hubbard S.S."/>
            <person name="Banfield J.F."/>
        </authorList>
    </citation>
    <scope>NUCLEOTIDE SEQUENCE [LARGE SCALE GENOMIC DNA]</scope>
</reference>
<comment type="caution">
    <text evidence="14">The sequence shown here is derived from an EMBL/GenBank/DDBJ whole genome shotgun (WGS) entry which is preliminary data.</text>
</comment>
<evidence type="ECO:0000259" key="13">
    <source>
        <dbReference type="Pfam" id="PF00224"/>
    </source>
</evidence>
<keyword evidence="8" id="KW-0418">Kinase</keyword>
<feature type="domain" description="Pyruvate kinase barrel" evidence="13">
    <location>
        <begin position="6"/>
        <end position="74"/>
    </location>
</feature>
<keyword evidence="9" id="KW-0067">ATP-binding</keyword>
<keyword evidence="7" id="KW-0547">Nucleotide-binding</keyword>
<dbReference type="InterPro" id="IPR015813">
    <property type="entry name" value="Pyrv/PenolPyrv_kinase-like_dom"/>
</dbReference>
<evidence type="ECO:0000256" key="10">
    <source>
        <dbReference type="ARBA" id="ARBA00022842"/>
    </source>
</evidence>
<proteinExistence type="inferred from homology"/>
<dbReference type="InterPro" id="IPR040442">
    <property type="entry name" value="Pyrv_kinase-like_dom_sf"/>
</dbReference>
<dbReference type="SUPFAM" id="SSF51621">
    <property type="entry name" value="Phosphoenolpyruvate/pyruvate domain"/>
    <property type="match status" value="1"/>
</dbReference>
<dbReference type="STRING" id="1802439.A2589_01690"/>
<evidence type="ECO:0000256" key="6">
    <source>
        <dbReference type="ARBA" id="ARBA00022723"/>
    </source>
</evidence>
<keyword evidence="10" id="KW-0460">Magnesium</keyword>
<evidence type="ECO:0000256" key="9">
    <source>
        <dbReference type="ARBA" id="ARBA00022840"/>
    </source>
</evidence>
<dbReference type="PROSITE" id="PS00110">
    <property type="entry name" value="PYRUVATE_KINASE"/>
    <property type="match status" value="1"/>
</dbReference>
<evidence type="ECO:0000256" key="12">
    <source>
        <dbReference type="ARBA" id="ARBA00023317"/>
    </source>
</evidence>
<dbReference type="InterPro" id="IPR018209">
    <property type="entry name" value="Pyrv_Knase_AS"/>
</dbReference>
<evidence type="ECO:0000313" key="15">
    <source>
        <dbReference type="Proteomes" id="UP000177838"/>
    </source>
</evidence>
<organism evidence="14 15">
    <name type="scientific">Candidatus Vogelbacteria bacterium RIFOXYD1_FULL_46_19</name>
    <dbReference type="NCBI Taxonomy" id="1802439"/>
    <lineage>
        <taxon>Bacteria</taxon>
        <taxon>Candidatus Vogeliibacteriota</taxon>
    </lineage>
</organism>
<dbReference type="Pfam" id="PF00224">
    <property type="entry name" value="PK"/>
    <property type="match status" value="2"/>
</dbReference>
<accession>A0A1G2QG08</accession>